<evidence type="ECO:0000256" key="1">
    <source>
        <dbReference type="SAM" id="MobiDB-lite"/>
    </source>
</evidence>
<dbReference type="GeneID" id="17300802"/>
<reference evidence="4" key="3">
    <citation type="submission" date="2016-03" db="UniProtKB">
        <authorList>
            <consortium name="EnsemblProtists"/>
        </authorList>
    </citation>
    <scope>IDENTIFICATION</scope>
</reference>
<keyword evidence="5" id="KW-1185">Reference proteome</keyword>
<keyword evidence="2" id="KW-1133">Transmembrane helix</keyword>
<evidence type="ECO:0000256" key="2">
    <source>
        <dbReference type="SAM" id="Phobius"/>
    </source>
</evidence>
<dbReference type="AlphaFoldDB" id="L1J7R4"/>
<feature type="region of interest" description="Disordered" evidence="1">
    <location>
        <begin position="68"/>
        <end position="95"/>
    </location>
</feature>
<sequence length="95" mass="10406">MSPWDMPVSDLNVGAQSQLTTAVFASLCFTFVCLNAVGVWMTYRSNQSHRENKRFEAKMKALAAEKAEHDVSPLPAASERGQSGNCRVSPTLDKS</sequence>
<evidence type="ECO:0000313" key="5">
    <source>
        <dbReference type="Proteomes" id="UP000011087"/>
    </source>
</evidence>
<dbReference type="EMBL" id="JH993006">
    <property type="protein sequence ID" value="EKX44144.1"/>
    <property type="molecule type" value="Genomic_DNA"/>
</dbReference>
<organism evidence="3">
    <name type="scientific">Guillardia theta (strain CCMP2712)</name>
    <name type="common">Cryptophyte</name>
    <dbReference type="NCBI Taxonomy" id="905079"/>
    <lineage>
        <taxon>Eukaryota</taxon>
        <taxon>Cryptophyceae</taxon>
        <taxon>Pyrenomonadales</taxon>
        <taxon>Geminigeraceae</taxon>
        <taxon>Guillardia</taxon>
    </lineage>
</organism>
<gene>
    <name evidence="3" type="ORF">GUITHDRAFT_109927</name>
</gene>
<protein>
    <submittedName>
        <fullName evidence="3 4">Uncharacterized protein</fullName>
    </submittedName>
</protein>
<feature type="transmembrane region" description="Helical" evidence="2">
    <location>
        <begin position="20"/>
        <end position="43"/>
    </location>
</feature>
<reference evidence="5" key="2">
    <citation type="submission" date="2012-11" db="EMBL/GenBank/DDBJ databases">
        <authorList>
            <person name="Kuo A."/>
            <person name="Curtis B.A."/>
            <person name="Tanifuji G."/>
            <person name="Burki F."/>
            <person name="Gruber A."/>
            <person name="Irimia M."/>
            <person name="Maruyama S."/>
            <person name="Arias M.C."/>
            <person name="Ball S.G."/>
            <person name="Gile G.H."/>
            <person name="Hirakawa Y."/>
            <person name="Hopkins J.F."/>
            <person name="Rensing S.A."/>
            <person name="Schmutz J."/>
            <person name="Symeonidi A."/>
            <person name="Elias M."/>
            <person name="Eveleigh R.J."/>
            <person name="Herman E.K."/>
            <person name="Klute M.J."/>
            <person name="Nakayama T."/>
            <person name="Obornik M."/>
            <person name="Reyes-Prieto A."/>
            <person name="Armbrust E.V."/>
            <person name="Aves S.J."/>
            <person name="Beiko R.G."/>
            <person name="Coutinho P."/>
            <person name="Dacks J.B."/>
            <person name="Durnford D.G."/>
            <person name="Fast N.M."/>
            <person name="Green B.R."/>
            <person name="Grisdale C."/>
            <person name="Hempe F."/>
            <person name="Henrissat B."/>
            <person name="Hoppner M.P."/>
            <person name="Ishida K.-I."/>
            <person name="Kim E."/>
            <person name="Koreny L."/>
            <person name="Kroth P.G."/>
            <person name="Liu Y."/>
            <person name="Malik S.-B."/>
            <person name="Maier U.G."/>
            <person name="McRose D."/>
            <person name="Mock T."/>
            <person name="Neilson J.A."/>
            <person name="Onodera N.T."/>
            <person name="Poole A.M."/>
            <person name="Pritham E.J."/>
            <person name="Richards T.A."/>
            <person name="Rocap G."/>
            <person name="Roy S.W."/>
            <person name="Sarai C."/>
            <person name="Schaack S."/>
            <person name="Shirato S."/>
            <person name="Slamovits C.H."/>
            <person name="Spencer D.F."/>
            <person name="Suzuki S."/>
            <person name="Worden A.Z."/>
            <person name="Zauner S."/>
            <person name="Barry K."/>
            <person name="Bell C."/>
            <person name="Bharti A.K."/>
            <person name="Crow J.A."/>
            <person name="Grimwood J."/>
            <person name="Kramer R."/>
            <person name="Lindquist E."/>
            <person name="Lucas S."/>
            <person name="Salamov A."/>
            <person name="McFadden G.I."/>
            <person name="Lane C.E."/>
            <person name="Keeling P.J."/>
            <person name="Gray M.W."/>
            <person name="Grigoriev I.V."/>
            <person name="Archibald J.M."/>
        </authorList>
    </citation>
    <scope>NUCLEOTIDE SEQUENCE</scope>
    <source>
        <strain evidence="5">CCMP2712</strain>
    </source>
</reference>
<dbReference type="PaxDb" id="55529-EKX44144"/>
<name>L1J7R4_GUITC</name>
<evidence type="ECO:0000313" key="4">
    <source>
        <dbReference type="EnsemblProtists" id="EKX44144"/>
    </source>
</evidence>
<dbReference type="EnsemblProtists" id="EKX44144">
    <property type="protein sequence ID" value="EKX44144"/>
    <property type="gene ID" value="GUITHDRAFT_109927"/>
</dbReference>
<dbReference type="HOGENOM" id="CLU_2377241_0_0_1"/>
<proteinExistence type="predicted"/>
<dbReference type="KEGG" id="gtt:GUITHDRAFT_109927"/>
<accession>L1J7R4</accession>
<dbReference type="RefSeq" id="XP_005831124.1">
    <property type="nucleotide sequence ID" value="XM_005831067.1"/>
</dbReference>
<dbReference type="Proteomes" id="UP000011087">
    <property type="component" value="Unassembled WGS sequence"/>
</dbReference>
<evidence type="ECO:0000313" key="3">
    <source>
        <dbReference type="EMBL" id="EKX44144.1"/>
    </source>
</evidence>
<keyword evidence="2" id="KW-0812">Transmembrane</keyword>
<reference evidence="3 5" key="1">
    <citation type="journal article" date="2012" name="Nature">
        <title>Algal genomes reveal evolutionary mosaicism and the fate of nucleomorphs.</title>
        <authorList>
            <consortium name="DOE Joint Genome Institute"/>
            <person name="Curtis B.A."/>
            <person name="Tanifuji G."/>
            <person name="Burki F."/>
            <person name="Gruber A."/>
            <person name="Irimia M."/>
            <person name="Maruyama S."/>
            <person name="Arias M.C."/>
            <person name="Ball S.G."/>
            <person name="Gile G.H."/>
            <person name="Hirakawa Y."/>
            <person name="Hopkins J.F."/>
            <person name="Kuo A."/>
            <person name="Rensing S.A."/>
            <person name="Schmutz J."/>
            <person name="Symeonidi A."/>
            <person name="Elias M."/>
            <person name="Eveleigh R.J."/>
            <person name="Herman E.K."/>
            <person name="Klute M.J."/>
            <person name="Nakayama T."/>
            <person name="Obornik M."/>
            <person name="Reyes-Prieto A."/>
            <person name="Armbrust E.V."/>
            <person name="Aves S.J."/>
            <person name="Beiko R.G."/>
            <person name="Coutinho P."/>
            <person name="Dacks J.B."/>
            <person name="Durnford D.G."/>
            <person name="Fast N.M."/>
            <person name="Green B.R."/>
            <person name="Grisdale C.J."/>
            <person name="Hempel F."/>
            <person name="Henrissat B."/>
            <person name="Hoppner M.P."/>
            <person name="Ishida K."/>
            <person name="Kim E."/>
            <person name="Koreny L."/>
            <person name="Kroth P.G."/>
            <person name="Liu Y."/>
            <person name="Malik S.B."/>
            <person name="Maier U.G."/>
            <person name="McRose D."/>
            <person name="Mock T."/>
            <person name="Neilson J.A."/>
            <person name="Onodera N.T."/>
            <person name="Poole A.M."/>
            <person name="Pritham E.J."/>
            <person name="Richards T.A."/>
            <person name="Rocap G."/>
            <person name="Roy S.W."/>
            <person name="Sarai C."/>
            <person name="Schaack S."/>
            <person name="Shirato S."/>
            <person name="Slamovits C.H."/>
            <person name="Spencer D.F."/>
            <person name="Suzuki S."/>
            <person name="Worden A.Z."/>
            <person name="Zauner S."/>
            <person name="Barry K."/>
            <person name="Bell C."/>
            <person name="Bharti A.K."/>
            <person name="Crow J.A."/>
            <person name="Grimwood J."/>
            <person name="Kramer R."/>
            <person name="Lindquist E."/>
            <person name="Lucas S."/>
            <person name="Salamov A."/>
            <person name="McFadden G.I."/>
            <person name="Lane C.E."/>
            <person name="Keeling P.J."/>
            <person name="Gray M.W."/>
            <person name="Grigoriev I.V."/>
            <person name="Archibald J.M."/>
        </authorList>
    </citation>
    <scope>NUCLEOTIDE SEQUENCE</scope>
    <source>
        <strain evidence="3 5">CCMP2712</strain>
    </source>
</reference>
<keyword evidence="2" id="KW-0472">Membrane</keyword>